<proteinExistence type="predicted"/>
<gene>
    <name evidence="2" type="ORF">MBJ925_LOCUS7950</name>
</gene>
<reference evidence="2" key="1">
    <citation type="submission" date="2021-02" db="EMBL/GenBank/DDBJ databases">
        <authorList>
            <person name="Nowell W R."/>
        </authorList>
    </citation>
    <scope>NUCLEOTIDE SEQUENCE</scope>
</reference>
<sequence length="150" mass="17160">MAVYTIILLLIPIVSKTAINAQTYKSDKWLVQPGVYPTLIGSFLANTDNTRTFNIPDNIPYIAQKFSATVSIYSGTNNGEADMALWFWTECDGNSYVRFKRVRYYSQNAISYDSETFDFIHCETNRKLYAKVDNPNRYVVVNIYATGYSI</sequence>
<dbReference type="Proteomes" id="UP000663824">
    <property type="component" value="Unassembled WGS sequence"/>
</dbReference>
<protein>
    <submittedName>
        <fullName evidence="2">Uncharacterized protein</fullName>
    </submittedName>
</protein>
<evidence type="ECO:0000256" key="1">
    <source>
        <dbReference type="SAM" id="SignalP"/>
    </source>
</evidence>
<keyword evidence="1" id="KW-0732">Signal</keyword>
<feature type="signal peptide" evidence="1">
    <location>
        <begin position="1"/>
        <end position="21"/>
    </location>
</feature>
<name>A0A816M7S0_9BILA</name>
<dbReference type="EMBL" id="CAJNRE010002831">
    <property type="protein sequence ID" value="CAF1994584.1"/>
    <property type="molecule type" value="Genomic_DNA"/>
</dbReference>
<evidence type="ECO:0000313" key="3">
    <source>
        <dbReference type="Proteomes" id="UP000663824"/>
    </source>
</evidence>
<feature type="chain" id="PRO_5032884137" evidence="1">
    <location>
        <begin position="22"/>
        <end position="150"/>
    </location>
</feature>
<evidence type="ECO:0000313" key="2">
    <source>
        <dbReference type="EMBL" id="CAF1994584.1"/>
    </source>
</evidence>
<dbReference type="AlphaFoldDB" id="A0A816M7S0"/>
<accession>A0A816M7S0</accession>
<organism evidence="2 3">
    <name type="scientific">Rotaria magnacalcarata</name>
    <dbReference type="NCBI Taxonomy" id="392030"/>
    <lineage>
        <taxon>Eukaryota</taxon>
        <taxon>Metazoa</taxon>
        <taxon>Spiralia</taxon>
        <taxon>Gnathifera</taxon>
        <taxon>Rotifera</taxon>
        <taxon>Eurotatoria</taxon>
        <taxon>Bdelloidea</taxon>
        <taxon>Philodinida</taxon>
        <taxon>Philodinidae</taxon>
        <taxon>Rotaria</taxon>
    </lineage>
</organism>
<comment type="caution">
    <text evidence="2">The sequence shown here is derived from an EMBL/GenBank/DDBJ whole genome shotgun (WGS) entry which is preliminary data.</text>
</comment>